<keyword evidence="10" id="KW-0998">Cell outer membrane</keyword>
<evidence type="ECO:0000256" key="10">
    <source>
        <dbReference type="ARBA" id="ARBA00023237"/>
    </source>
</evidence>
<keyword evidence="13" id="KW-0614">Plasmid</keyword>
<dbReference type="PANTHER" id="PTHR34501:SF9">
    <property type="entry name" value="MAJOR OUTER MEMBRANE PROTEIN P.IA"/>
    <property type="match status" value="1"/>
</dbReference>
<dbReference type="EMBL" id="AB853026">
    <property type="protein sequence ID" value="BAO18948.1"/>
    <property type="molecule type" value="Genomic_DNA"/>
</dbReference>
<protein>
    <submittedName>
        <fullName evidence="13">Gram-negative porin</fullName>
    </submittedName>
</protein>
<dbReference type="InterPro" id="IPR023614">
    <property type="entry name" value="Porin_dom_sf"/>
</dbReference>
<evidence type="ECO:0000256" key="6">
    <source>
        <dbReference type="ARBA" id="ARBA00022729"/>
    </source>
</evidence>
<dbReference type="GO" id="GO:0034220">
    <property type="term" value="P:monoatomic ion transmembrane transport"/>
    <property type="evidence" value="ECO:0007669"/>
    <property type="project" value="InterPro"/>
</dbReference>
<feature type="domain" description="Porin" evidence="12">
    <location>
        <begin position="11"/>
        <end position="350"/>
    </location>
</feature>
<evidence type="ECO:0000256" key="11">
    <source>
        <dbReference type="SAM" id="SignalP"/>
    </source>
</evidence>
<keyword evidence="3" id="KW-0813">Transport</keyword>
<accession>V5YNS6</accession>
<keyword evidence="4" id="KW-1134">Transmembrane beta strand</keyword>
<keyword evidence="6 11" id="KW-0732">Signal</keyword>
<dbReference type="AlphaFoldDB" id="V5YNS6"/>
<organism evidence="13">
    <name type="scientific">Burkholderia sp. M701</name>
    <dbReference type="NCBI Taxonomy" id="326454"/>
    <lineage>
        <taxon>Bacteria</taxon>
        <taxon>Pseudomonadati</taxon>
        <taxon>Pseudomonadota</taxon>
        <taxon>Betaproteobacteria</taxon>
        <taxon>Burkholderiales</taxon>
        <taxon>Burkholderiaceae</taxon>
        <taxon>Burkholderia</taxon>
    </lineage>
</organism>
<dbReference type="GO" id="GO:0046930">
    <property type="term" value="C:pore complex"/>
    <property type="evidence" value="ECO:0007669"/>
    <property type="project" value="UniProtKB-KW"/>
</dbReference>
<keyword evidence="8" id="KW-0626">Porin</keyword>
<dbReference type="PANTHER" id="PTHR34501">
    <property type="entry name" value="PROTEIN YDDL-RELATED"/>
    <property type="match status" value="1"/>
</dbReference>
<dbReference type="Gene3D" id="2.40.160.10">
    <property type="entry name" value="Porin"/>
    <property type="match status" value="1"/>
</dbReference>
<comment type="subcellular location">
    <subcellularLocation>
        <location evidence="1">Cell outer membrane</location>
        <topology evidence="1">Multi-pass membrane protein</topology>
    </subcellularLocation>
</comment>
<evidence type="ECO:0000256" key="2">
    <source>
        <dbReference type="ARBA" id="ARBA00011233"/>
    </source>
</evidence>
<dbReference type="InterPro" id="IPR002299">
    <property type="entry name" value="Porin_Neis"/>
</dbReference>
<dbReference type="PRINTS" id="PR00182">
    <property type="entry name" value="ECOLNEIPORIN"/>
</dbReference>
<keyword evidence="5" id="KW-0812">Transmembrane</keyword>
<evidence type="ECO:0000256" key="4">
    <source>
        <dbReference type="ARBA" id="ARBA00022452"/>
    </source>
</evidence>
<keyword evidence="9" id="KW-0472">Membrane</keyword>
<reference evidence="13" key="2">
    <citation type="submission" date="2024-06" db="EMBL/GenBank/DDBJ databases">
        <authorList>
            <person name="Sakai Y."/>
            <person name="Fujii T."/>
        </authorList>
    </citation>
    <scope>NUCLEOTIDE SEQUENCE</scope>
    <source>
        <strain evidence="13">M701</strain>
        <plasmid evidence="13">pM7012</plasmid>
    </source>
</reference>
<dbReference type="SUPFAM" id="SSF56935">
    <property type="entry name" value="Porins"/>
    <property type="match status" value="1"/>
</dbReference>
<name>V5YNS6_9BURK</name>
<dbReference type="InterPro" id="IPR033900">
    <property type="entry name" value="Gram_neg_porin_domain"/>
</dbReference>
<dbReference type="InterPro" id="IPR001702">
    <property type="entry name" value="Porin_Gram-ve"/>
</dbReference>
<dbReference type="InterPro" id="IPR050298">
    <property type="entry name" value="Gram-neg_bact_OMP"/>
</dbReference>
<sequence>MKRFALSALSLALLGMAGLAHAQSSVTLYGVADESIRYFNNAGPGSQVGLASGVLNPSRFGLRGNEDLGGGLKAVFDLEAGYDINNGGETAQNSLFSRISFVGLQSDHYGTLTFGRQYDATVDMVQPLTADGNWGSAWATPGDVDNNDDSVYLNNSVKYVSPVLAGFQFEGTYAFGGVAGYTGSGQAWSAAATYAAGPFALAAGYLRMDNSNPVIGRDGGWNAPTTVPGGNFGGVFNGSINSAYVTSASVGIAQIAASYTSGPLTASLRYSNAQYKPDSASSFDTQQHFNVGGAYVNYQFTTALQAGLGYNYVHASGDSDAAYNQIATGAQYALSKRTTLFAMGVYQRASGKNDAAGNPATASIGSFGIDSANQSQFMATAGIDHKF</sequence>
<geneLocation type="plasmid" evidence="13">
    <name>pM7012</name>
</geneLocation>
<evidence type="ECO:0000256" key="3">
    <source>
        <dbReference type="ARBA" id="ARBA00022448"/>
    </source>
</evidence>
<evidence type="ECO:0000256" key="9">
    <source>
        <dbReference type="ARBA" id="ARBA00023136"/>
    </source>
</evidence>
<comment type="subunit">
    <text evidence="2">Homotrimer.</text>
</comment>
<reference evidence="13" key="1">
    <citation type="journal article" date="2014" name="Microbiology">
        <title>A 2,4-dichlorophenoxyacetic acid degradation plasmid pM7012 discloses distribution of an unclassified megaplasmid group across bacterial species.</title>
        <authorList>
            <person name="Sakai Y."/>
            <person name="Ogawa N."/>
            <person name="Shimomura Y."/>
            <person name="Fujii T."/>
        </authorList>
    </citation>
    <scope>NUCLEOTIDE SEQUENCE</scope>
    <source>
        <strain evidence="13">M701</strain>
    </source>
</reference>
<evidence type="ECO:0000313" key="13">
    <source>
        <dbReference type="EMBL" id="BAO18948.1"/>
    </source>
</evidence>
<evidence type="ECO:0000256" key="8">
    <source>
        <dbReference type="ARBA" id="ARBA00023114"/>
    </source>
</evidence>
<evidence type="ECO:0000256" key="7">
    <source>
        <dbReference type="ARBA" id="ARBA00023065"/>
    </source>
</evidence>
<dbReference type="GO" id="GO:0015288">
    <property type="term" value="F:porin activity"/>
    <property type="evidence" value="ECO:0007669"/>
    <property type="project" value="UniProtKB-KW"/>
</dbReference>
<proteinExistence type="predicted"/>
<dbReference type="GO" id="GO:0009279">
    <property type="term" value="C:cell outer membrane"/>
    <property type="evidence" value="ECO:0007669"/>
    <property type="project" value="UniProtKB-SubCell"/>
</dbReference>
<dbReference type="Pfam" id="PF13609">
    <property type="entry name" value="Porin_4"/>
    <property type="match status" value="1"/>
</dbReference>
<dbReference type="CDD" id="cd00342">
    <property type="entry name" value="gram_neg_porins"/>
    <property type="match status" value="1"/>
</dbReference>
<feature type="signal peptide" evidence="11">
    <location>
        <begin position="1"/>
        <end position="22"/>
    </location>
</feature>
<feature type="chain" id="PRO_5004743076" evidence="11">
    <location>
        <begin position="23"/>
        <end position="387"/>
    </location>
</feature>
<keyword evidence="7" id="KW-0406">Ion transport</keyword>
<evidence type="ECO:0000256" key="5">
    <source>
        <dbReference type="ARBA" id="ARBA00022692"/>
    </source>
</evidence>
<dbReference type="PRINTS" id="PR00184">
    <property type="entry name" value="NEISSPPORIN"/>
</dbReference>
<dbReference type="RefSeq" id="WP_023842491.1">
    <property type="nucleotide sequence ID" value="NC_022995.1"/>
</dbReference>
<evidence type="ECO:0000259" key="12">
    <source>
        <dbReference type="Pfam" id="PF13609"/>
    </source>
</evidence>
<evidence type="ECO:0000256" key="1">
    <source>
        <dbReference type="ARBA" id="ARBA00004571"/>
    </source>
</evidence>